<organism evidence="1 2">
    <name type="scientific">Streptomyces noursei</name>
    <name type="common">Streptomyces albulus</name>
    <dbReference type="NCBI Taxonomy" id="1971"/>
    <lineage>
        <taxon>Bacteria</taxon>
        <taxon>Bacillati</taxon>
        <taxon>Actinomycetota</taxon>
        <taxon>Actinomycetes</taxon>
        <taxon>Kitasatosporales</taxon>
        <taxon>Streptomycetaceae</taxon>
        <taxon>Streptomyces</taxon>
    </lineage>
</organism>
<dbReference type="EMBL" id="BHXC01000003">
    <property type="protein sequence ID" value="GCB87964.1"/>
    <property type="molecule type" value="Genomic_DNA"/>
</dbReference>
<evidence type="ECO:0000313" key="2">
    <source>
        <dbReference type="Proteomes" id="UP000288351"/>
    </source>
</evidence>
<gene>
    <name evidence="1" type="ORF">SALB_00633</name>
</gene>
<dbReference type="Proteomes" id="UP000288351">
    <property type="component" value="Unassembled WGS sequence"/>
</dbReference>
<sequence length="165" mass="18551">MATEIEKAAERVAKLRAQAEKVSGPLVEAEAQLQAAEEAEAARRAERAEDYNREFVDSWRERADSVVASGDEFYDKFAEAISAEPWFQAYAEYRAARHKRGHVLTEAQRAQRALGETVTVPEPRWFAAEVGEDIAKLVEKRAYEMAAEYSQGLEDEREARLSGKG</sequence>
<protein>
    <submittedName>
        <fullName evidence="1">Uncharacterized protein</fullName>
    </submittedName>
</protein>
<reference evidence="1 2" key="1">
    <citation type="journal article" date="2019" name="Microbiol. Resour. Announc.">
        <title>Draft Genome Sequence of the Most Traditional epsilon-Poly-l-Lysine Producer, Streptomyces albulus NBRC14147.</title>
        <authorList>
            <person name="Yamanaka K."/>
            <person name="Hamano Y."/>
        </authorList>
    </citation>
    <scope>NUCLEOTIDE SEQUENCE [LARGE SCALE GENOMIC DNA]</scope>
    <source>
        <strain evidence="1 2">NBRC 14147</strain>
    </source>
</reference>
<comment type="caution">
    <text evidence="1">The sequence shown here is derived from an EMBL/GenBank/DDBJ whole genome shotgun (WGS) entry which is preliminary data.</text>
</comment>
<proteinExistence type="predicted"/>
<name>A0A401QRG2_STRNR</name>
<dbReference type="AlphaFoldDB" id="A0A401QRG2"/>
<accession>A0A401QRG2</accession>
<dbReference type="RefSeq" id="WP_242628624.1">
    <property type="nucleotide sequence ID" value="NZ_BHXC01000003.1"/>
</dbReference>
<evidence type="ECO:0000313" key="1">
    <source>
        <dbReference type="EMBL" id="GCB87964.1"/>
    </source>
</evidence>